<evidence type="ECO:0000313" key="14">
    <source>
        <dbReference type="EMBL" id="KUO42136.1"/>
    </source>
</evidence>
<proteinExistence type="predicted"/>
<dbReference type="PROSITE" id="PS50893">
    <property type="entry name" value="ABC_TRANSPORTER_2"/>
    <property type="match status" value="1"/>
</dbReference>
<dbReference type="SMART" id="SM00382">
    <property type="entry name" value="AAA"/>
    <property type="match status" value="1"/>
</dbReference>
<dbReference type="InterPro" id="IPR003593">
    <property type="entry name" value="AAA+_ATPase"/>
</dbReference>
<dbReference type="Pfam" id="PF00005">
    <property type="entry name" value="ABC_tran"/>
    <property type="match status" value="1"/>
</dbReference>
<dbReference type="InterPro" id="IPR027417">
    <property type="entry name" value="P-loop_NTPase"/>
</dbReference>
<dbReference type="InterPro" id="IPR003439">
    <property type="entry name" value="ABC_transporter-like_ATP-bd"/>
</dbReference>
<evidence type="ECO:0000256" key="11">
    <source>
        <dbReference type="ARBA" id="ARBA00044143"/>
    </source>
</evidence>
<keyword evidence="2" id="KW-0813">Transport</keyword>
<keyword evidence="5" id="KW-0067">ATP-binding</keyword>
<name>A0A147K002_HADYE</name>
<dbReference type="GO" id="GO:0015413">
    <property type="term" value="F:ABC-type nickel transporter activity"/>
    <property type="evidence" value="ECO:0007669"/>
    <property type="project" value="UniProtKB-EC"/>
</dbReference>
<evidence type="ECO:0000256" key="6">
    <source>
        <dbReference type="ARBA" id="ARBA00022967"/>
    </source>
</evidence>
<comment type="subunit">
    <text evidence="9">The complex is composed of two ATP-binding proteins (NikD and NikE), two transmembrane proteins (NikB and NikC) and a solute-binding protein (NikA).</text>
</comment>
<dbReference type="EMBL" id="LQMQ01000010">
    <property type="protein sequence ID" value="KUO42136.1"/>
    <property type="molecule type" value="Genomic_DNA"/>
</dbReference>
<dbReference type="CDD" id="cd03257">
    <property type="entry name" value="ABC_NikE_OppD_transporters"/>
    <property type="match status" value="1"/>
</dbReference>
<dbReference type="Gene3D" id="3.40.50.300">
    <property type="entry name" value="P-loop containing nucleotide triphosphate hydrolases"/>
    <property type="match status" value="1"/>
</dbReference>
<dbReference type="GO" id="GO:0005886">
    <property type="term" value="C:plasma membrane"/>
    <property type="evidence" value="ECO:0007669"/>
    <property type="project" value="UniProtKB-SubCell"/>
</dbReference>
<keyword evidence="8" id="KW-0472">Membrane</keyword>
<dbReference type="GO" id="GO:0005524">
    <property type="term" value="F:ATP binding"/>
    <property type="evidence" value="ECO:0007669"/>
    <property type="project" value="UniProtKB-KW"/>
</dbReference>
<evidence type="ECO:0000256" key="1">
    <source>
        <dbReference type="ARBA" id="ARBA00004202"/>
    </source>
</evidence>
<keyword evidence="6" id="KW-1278">Translocase</keyword>
<evidence type="ECO:0000256" key="4">
    <source>
        <dbReference type="ARBA" id="ARBA00022741"/>
    </source>
</evidence>
<dbReference type="PANTHER" id="PTHR43297">
    <property type="entry name" value="OLIGOPEPTIDE TRANSPORT ATP-BINDING PROTEIN APPD"/>
    <property type="match status" value="1"/>
</dbReference>
<gene>
    <name evidence="14" type="ORF">APZ16_03630</name>
</gene>
<dbReference type="InterPro" id="IPR017871">
    <property type="entry name" value="ABC_transporter-like_CS"/>
</dbReference>
<evidence type="ECO:0000256" key="7">
    <source>
        <dbReference type="ARBA" id="ARBA00023065"/>
    </source>
</evidence>
<evidence type="ECO:0000256" key="12">
    <source>
        <dbReference type="ARBA" id="ARBA00048610"/>
    </source>
</evidence>
<dbReference type="GO" id="GO:0016887">
    <property type="term" value="F:ATP hydrolysis activity"/>
    <property type="evidence" value="ECO:0007669"/>
    <property type="project" value="InterPro"/>
</dbReference>
<dbReference type="InterPro" id="IPR050388">
    <property type="entry name" value="ABC_Ni/Peptide_Import"/>
</dbReference>
<evidence type="ECO:0000313" key="15">
    <source>
        <dbReference type="Proteomes" id="UP000074294"/>
    </source>
</evidence>
<evidence type="ECO:0000259" key="13">
    <source>
        <dbReference type="PROSITE" id="PS50893"/>
    </source>
</evidence>
<dbReference type="SUPFAM" id="SSF52540">
    <property type="entry name" value="P-loop containing nucleoside triphosphate hydrolases"/>
    <property type="match status" value="1"/>
</dbReference>
<evidence type="ECO:0000256" key="3">
    <source>
        <dbReference type="ARBA" id="ARBA00022475"/>
    </source>
</evidence>
<keyword evidence="3" id="KW-1003">Cell membrane</keyword>
<dbReference type="GO" id="GO:0015833">
    <property type="term" value="P:peptide transport"/>
    <property type="evidence" value="ECO:0007669"/>
    <property type="project" value="InterPro"/>
</dbReference>
<evidence type="ECO:0000256" key="10">
    <source>
        <dbReference type="ARBA" id="ARBA00039098"/>
    </source>
</evidence>
<evidence type="ECO:0000256" key="2">
    <source>
        <dbReference type="ARBA" id="ARBA00022448"/>
    </source>
</evidence>
<dbReference type="Proteomes" id="UP000074294">
    <property type="component" value="Unassembled WGS sequence"/>
</dbReference>
<protein>
    <recommendedName>
        <fullName evidence="11">Nickel import system ATP-binding protein NikD</fullName>
        <ecNumber evidence="10">7.2.2.11</ecNumber>
    </recommendedName>
</protein>
<comment type="caution">
    <text evidence="14">The sequence shown here is derived from an EMBL/GenBank/DDBJ whole genome shotgun (WGS) entry which is preliminary data.</text>
</comment>
<comment type="subcellular location">
    <subcellularLocation>
        <location evidence="1">Cell membrane</location>
        <topology evidence="1">Peripheral membrane protein</topology>
    </subcellularLocation>
</comment>
<evidence type="ECO:0000256" key="8">
    <source>
        <dbReference type="ARBA" id="ARBA00023136"/>
    </source>
</evidence>
<dbReference type="Pfam" id="PF08352">
    <property type="entry name" value="oligo_HPY"/>
    <property type="match status" value="1"/>
</dbReference>
<keyword evidence="4" id="KW-0547">Nucleotide-binding</keyword>
<keyword evidence="7" id="KW-0406">Ion transport</keyword>
<evidence type="ECO:0000256" key="9">
    <source>
        <dbReference type="ARBA" id="ARBA00038669"/>
    </source>
</evidence>
<accession>A0A147K002</accession>
<comment type="catalytic activity">
    <reaction evidence="12">
        <text>Ni(2+)(out) + ATP + H2O = Ni(2+)(in) + ADP + phosphate + H(+)</text>
        <dbReference type="Rhea" id="RHEA:15557"/>
        <dbReference type="ChEBI" id="CHEBI:15377"/>
        <dbReference type="ChEBI" id="CHEBI:15378"/>
        <dbReference type="ChEBI" id="CHEBI:30616"/>
        <dbReference type="ChEBI" id="CHEBI:43474"/>
        <dbReference type="ChEBI" id="CHEBI:49786"/>
        <dbReference type="ChEBI" id="CHEBI:456216"/>
        <dbReference type="EC" id="7.2.2.11"/>
    </reaction>
    <physiologicalReaction direction="left-to-right" evidence="12">
        <dbReference type="Rhea" id="RHEA:15558"/>
    </physiologicalReaction>
</comment>
<dbReference type="PANTHER" id="PTHR43297:SF13">
    <property type="entry name" value="NICKEL ABC TRANSPORTER, ATP-BINDING PROTEIN"/>
    <property type="match status" value="1"/>
</dbReference>
<organism evidence="14 15">
    <name type="scientific">Hadarchaeum yellowstonense</name>
    <dbReference type="NCBI Taxonomy" id="1776334"/>
    <lineage>
        <taxon>Archaea</taxon>
        <taxon>Methanobacteriati</taxon>
        <taxon>Candidatus Hadarchaeota</taxon>
        <taxon>Candidatus Hadarchaeia</taxon>
        <taxon>Candidatus Hadarchaeales</taxon>
        <taxon>Candidatus Hadarchaeaceae</taxon>
        <taxon>Candidatus Hadarchaeum</taxon>
    </lineage>
</organism>
<dbReference type="InterPro" id="IPR013563">
    <property type="entry name" value="Oligopep_ABC_C"/>
</dbReference>
<evidence type="ECO:0000256" key="5">
    <source>
        <dbReference type="ARBA" id="ARBA00022840"/>
    </source>
</evidence>
<feature type="domain" description="ABC transporter" evidence="13">
    <location>
        <begin position="9"/>
        <end position="326"/>
    </location>
</feature>
<dbReference type="STRING" id="1776334.APZ16_03630"/>
<reference evidence="14 15" key="1">
    <citation type="journal article" date="2016" name="Nat. Microbiol.">
        <title>Genomic inference of the metabolism of cosmopolitan subsurface Archaea, Hadesarchaea.</title>
        <authorList>
            <person name="Baker B.J."/>
            <person name="Saw J.H."/>
            <person name="Lind A.E."/>
            <person name="Lazar C.S."/>
            <person name="Hinrichs K.-U."/>
            <person name="Teske A.P."/>
            <person name="Ettema T.J."/>
        </authorList>
    </citation>
    <scope>NUCLEOTIDE SEQUENCE [LARGE SCALE GENOMIC DNA]</scope>
</reference>
<dbReference type="NCBIfam" id="TIGR01727">
    <property type="entry name" value="oligo_HPY"/>
    <property type="match status" value="1"/>
</dbReference>
<dbReference type="PROSITE" id="PS00211">
    <property type="entry name" value="ABC_TRANSPORTER_1"/>
    <property type="match status" value="1"/>
</dbReference>
<dbReference type="AlphaFoldDB" id="A0A147K002"/>
<dbReference type="EC" id="7.2.2.11" evidence="10"/>
<sequence>MAKKSDTLVQIRDLVVRFYTYEGIVKALSGINLEIQREETLGIVGETGCGKSVTAFSIIALPPPPGRIERGEVLLNTNGSTIDILKLPRERLQDIRGHKISMILQEPSAALNPLFTIGDQIAEVLIRHRSETFIKMALEELERDIEAAEKSGSSFRAWVYRTYAGIYRSLLKNRRSLKARAASRIPFLRRYRRKLDAVLRKEVVGLLREMRIANPEGVFDLYPHELSGGMQQRAVIAMALACRPKLLIADEPTTSLDVTVQAQILDLIRDLKEEFGSSVLYITHNLGVVAEICDRVAVMYAGQICEVAEVKELFKRPLHPYTRALFEAIPRPGRGFVSIKGTVPNLVNPPPGCRFHPRCPRATKICSQEAPKMVKAGRDHLVACYHYR</sequence>